<gene>
    <name evidence="3" type="ORF">OSB04_026574</name>
</gene>
<dbReference type="GO" id="GO:0046872">
    <property type="term" value="F:metal ion binding"/>
    <property type="evidence" value="ECO:0007669"/>
    <property type="project" value="InterPro"/>
</dbReference>
<dbReference type="EMBL" id="JARYMX010000007">
    <property type="protein sequence ID" value="KAJ9540068.1"/>
    <property type="molecule type" value="Genomic_DNA"/>
</dbReference>
<accession>A0AA38SX67</accession>
<dbReference type="PANTHER" id="PTHR46413">
    <property type="entry name" value="HEAVY METAL-ASSOCIATED ISOPRENYLATED PLANT PROTEIN 6"/>
    <property type="match status" value="1"/>
</dbReference>
<dbReference type="CDD" id="cd00371">
    <property type="entry name" value="HMA"/>
    <property type="match status" value="1"/>
</dbReference>
<dbReference type="AlphaFoldDB" id="A0AA38SX67"/>
<dbReference type="InterPro" id="IPR044594">
    <property type="entry name" value="HIPP01/3/5/6"/>
</dbReference>
<dbReference type="GO" id="GO:0009626">
    <property type="term" value="P:plant-type hypersensitive response"/>
    <property type="evidence" value="ECO:0007669"/>
    <property type="project" value="UniProtKB-KW"/>
</dbReference>
<name>A0AA38SX67_9ASTR</name>
<dbReference type="GO" id="GO:0016020">
    <property type="term" value="C:membrane"/>
    <property type="evidence" value="ECO:0007669"/>
    <property type="project" value="UniProtKB-SubCell"/>
</dbReference>
<evidence type="ECO:0000313" key="4">
    <source>
        <dbReference type="Proteomes" id="UP001172457"/>
    </source>
</evidence>
<evidence type="ECO:0000313" key="3">
    <source>
        <dbReference type="EMBL" id="KAJ9540068.1"/>
    </source>
</evidence>
<evidence type="ECO:0000259" key="2">
    <source>
        <dbReference type="PROSITE" id="PS50846"/>
    </source>
</evidence>
<protein>
    <recommendedName>
        <fullName evidence="2">HMA domain-containing protein</fullName>
    </recommendedName>
</protein>
<dbReference type="InterPro" id="IPR036163">
    <property type="entry name" value="HMA_dom_sf"/>
</dbReference>
<dbReference type="InterPro" id="IPR006121">
    <property type="entry name" value="HMA_dom"/>
</dbReference>
<organism evidence="3 4">
    <name type="scientific">Centaurea solstitialis</name>
    <name type="common">yellow star-thistle</name>
    <dbReference type="NCBI Taxonomy" id="347529"/>
    <lineage>
        <taxon>Eukaryota</taxon>
        <taxon>Viridiplantae</taxon>
        <taxon>Streptophyta</taxon>
        <taxon>Embryophyta</taxon>
        <taxon>Tracheophyta</taxon>
        <taxon>Spermatophyta</taxon>
        <taxon>Magnoliopsida</taxon>
        <taxon>eudicotyledons</taxon>
        <taxon>Gunneridae</taxon>
        <taxon>Pentapetalae</taxon>
        <taxon>asterids</taxon>
        <taxon>campanulids</taxon>
        <taxon>Asterales</taxon>
        <taxon>Asteraceae</taxon>
        <taxon>Carduoideae</taxon>
        <taxon>Cardueae</taxon>
        <taxon>Centaureinae</taxon>
        <taxon>Centaurea</taxon>
    </lineage>
</organism>
<proteinExistence type="predicted"/>
<dbReference type="PANTHER" id="PTHR46413:SF1">
    <property type="entry name" value="HEAVY METAL-ASSOCIATED ISOPRENYLATED PLANT PROTEIN 6"/>
    <property type="match status" value="1"/>
</dbReference>
<dbReference type="Proteomes" id="UP001172457">
    <property type="component" value="Chromosome 7"/>
</dbReference>
<reference evidence="3" key="1">
    <citation type="submission" date="2023-03" db="EMBL/GenBank/DDBJ databases">
        <title>Chromosome-scale reference genome and RAD-based genetic map of yellow starthistle (Centaurea solstitialis) reveal putative structural variation and QTLs associated with invader traits.</title>
        <authorList>
            <person name="Reatini B."/>
            <person name="Cang F.A."/>
            <person name="Jiang Q."/>
            <person name="Mckibben M.T.W."/>
            <person name="Barker M.S."/>
            <person name="Rieseberg L.H."/>
            <person name="Dlugosch K.M."/>
        </authorList>
    </citation>
    <scope>NUCLEOTIDE SEQUENCE</scope>
    <source>
        <strain evidence="3">CAN-66</strain>
        <tissue evidence="3">Leaf</tissue>
    </source>
</reference>
<feature type="domain" description="HMA" evidence="2">
    <location>
        <begin position="36"/>
        <end position="100"/>
    </location>
</feature>
<comment type="subcellular location">
    <subcellularLocation>
        <location evidence="1">Membrane</location>
        <topology evidence="1">Peripheral membrane protein</topology>
    </subcellularLocation>
</comment>
<keyword evidence="4" id="KW-1185">Reference proteome</keyword>
<dbReference type="Gene3D" id="3.30.70.100">
    <property type="match status" value="1"/>
</dbReference>
<dbReference type="PROSITE" id="PS50846">
    <property type="entry name" value="HMA_2"/>
    <property type="match status" value="1"/>
</dbReference>
<sequence>MNSIFGRALFLSLTCIPTIHLIVVILDIRNFEMSPATIILRILRFHNCEGCIRKVGIVVHQLGGVELVEFDPETGIVTISTTKHPEVIKDALERKIKKKIVILSEGIRPPQGTINVQDLAEALIRVSQAEGLNNIELVGDMNSNSFRLNFNQRLPGISSVFNEDVESEFFPPPPRTTIEPSAPPLSSETADEVHVYGYPPEFYGLSTTCNDDNPNSSRCCTIL</sequence>
<evidence type="ECO:0000256" key="1">
    <source>
        <dbReference type="ARBA" id="ARBA00004170"/>
    </source>
</evidence>
<comment type="caution">
    <text evidence="3">The sequence shown here is derived from an EMBL/GenBank/DDBJ whole genome shotgun (WGS) entry which is preliminary data.</text>
</comment>
<dbReference type="SUPFAM" id="SSF55008">
    <property type="entry name" value="HMA, heavy metal-associated domain"/>
    <property type="match status" value="1"/>
</dbReference>